<dbReference type="Gene3D" id="1.10.287.610">
    <property type="entry name" value="Helix hairpin bin"/>
    <property type="match status" value="1"/>
</dbReference>
<keyword evidence="4 7" id="KW-0520">NAD</keyword>
<evidence type="ECO:0000313" key="10">
    <source>
        <dbReference type="EMBL" id="KMM84649.1"/>
    </source>
</evidence>
<dbReference type="Gene3D" id="3.30.470.30">
    <property type="entry name" value="DNA ligase/mRNA capping enzyme"/>
    <property type="match status" value="1"/>
</dbReference>
<dbReference type="OrthoDB" id="9759736at2"/>
<keyword evidence="5 7" id="KW-0234">DNA repair</keyword>
<comment type="function">
    <text evidence="7">Catalyzes the formation of phosphodiester linkages between 5'-phosphoryl and 3'-hydroxyl groups in double-stranded DNA using NAD as a coenzyme and as the energy source for the reaction.</text>
</comment>
<dbReference type="Pfam" id="PF03120">
    <property type="entry name" value="OB_DNA_ligase"/>
    <property type="match status" value="1"/>
</dbReference>
<dbReference type="GO" id="GO:0006260">
    <property type="term" value="P:DNA replication"/>
    <property type="evidence" value="ECO:0007669"/>
    <property type="project" value="UniProtKB-KW"/>
</dbReference>
<dbReference type="InterPro" id="IPR013839">
    <property type="entry name" value="DNAligase_adenylation"/>
</dbReference>
<keyword evidence="8" id="KW-0732">Signal</keyword>
<dbReference type="STRING" id="47884.SAMN04490203_0424"/>
<evidence type="ECO:0000256" key="1">
    <source>
        <dbReference type="ARBA" id="ARBA00022598"/>
    </source>
</evidence>
<evidence type="ECO:0000259" key="9">
    <source>
        <dbReference type="SMART" id="SM00532"/>
    </source>
</evidence>
<dbReference type="EC" id="6.5.1.2" evidence="7"/>
<dbReference type="InterPro" id="IPR010994">
    <property type="entry name" value="RuvA_2-like"/>
</dbReference>
<dbReference type="InterPro" id="IPR012340">
    <property type="entry name" value="NA-bd_OB-fold"/>
</dbReference>
<name>A0A0J6GRB6_PSETA</name>
<feature type="domain" description="NAD-dependent DNA ligase N-terminal" evidence="9">
    <location>
        <begin position="32"/>
        <end position="431"/>
    </location>
</feature>
<keyword evidence="13" id="KW-1185">Reference proteome</keyword>
<dbReference type="EMBL" id="JYLA01000004">
    <property type="protein sequence ID" value="KMM84649.1"/>
    <property type="molecule type" value="Genomic_DNA"/>
</dbReference>
<dbReference type="Pfam" id="PF01653">
    <property type="entry name" value="DNA_ligase_aden"/>
    <property type="match status" value="1"/>
</dbReference>
<evidence type="ECO:0000313" key="13">
    <source>
        <dbReference type="Proteomes" id="UP000183155"/>
    </source>
</evidence>
<dbReference type="SMART" id="SM00532">
    <property type="entry name" value="LIGANc"/>
    <property type="match status" value="1"/>
</dbReference>
<comment type="catalytic activity">
    <reaction evidence="6 7">
        <text>NAD(+) + (deoxyribonucleotide)n-3'-hydroxyl + 5'-phospho-(deoxyribonucleotide)m = (deoxyribonucleotide)n+m + AMP + beta-nicotinamide D-nucleotide.</text>
        <dbReference type="EC" id="6.5.1.2"/>
    </reaction>
</comment>
<evidence type="ECO:0000256" key="2">
    <source>
        <dbReference type="ARBA" id="ARBA00022705"/>
    </source>
</evidence>
<evidence type="ECO:0000256" key="4">
    <source>
        <dbReference type="ARBA" id="ARBA00023027"/>
    </source>
</evidence>
<gene>
    <name evidence="7" type="primary">ligB</name>
    <name evidence="11" type="ORF">SAMN04490203_0424</name>
    <name evidence="10" type="ORF">TU78_10565</name>
</gene>
<keyword evidence="2 7" id="KW-0235">DNA replication</keyword>
<evidence type="ECO:0000256" key="3">
    <source>
        <dbReference type="ARBA" id="ARBA00022763"/>
    </source>
</evidence>
<dbReference type="GO" id="GO:0003911">
    <property type="term" value="F:DNA ligase (NAD+) activity"/>
    <property type="evidence" value="ECO:0007669"/>
    <property type="project" value="UniProtKB-UniRule"/>
</dbReference>
<dbReference type="InterPro" id="IPR013840">
    <property type="entry name" value="DNAligase_N"/>
</dbReference>
<dbReference type="InterPro" id="IPR050326">
    <property type="entry name" value="NAD_dep_DNA_ligaseB"/>
</dbReference>
<reference evidence="10 12" key="1">
    <citation type="submission" date="2015-02" db="EMBL/GenBank/DDBJ databases">
        <title>Pseudomonas helleri sp. nov. and Pseudomonas weihenstephanensis sp. nov., isolated from raw cows milk.</title>
        <authorList>
            <person name="von Neubeck M."/>
            <person name="Huptas C."/>
            <person name="Wenning M."/>
            <person name="Scherer S."/>
        </authorList>
    </citation>
    <scope>NUCLEOTIDE SEQUENCE [LARGE SCALE GENOMIC DNA]</scope>
    <source>
        <strain evidence="10 12">DSM 21104</strain>
    </source>
</reference>
<evidence type="ECO:0000313" key="11">
    <source>
        <dbReference type="EMBL" id="SEB50093.1"/>
    </source>
</evidence>
<sequence length="562" mass="62270">MLATFRFAGGLLLAFFTFDTHADTCPDWPAPKVAQQTSALRQQLQVWDDSYHREGVSLVSDAVYDRSRARLEHWQRCFALPDLATDNPLHTAGGTAPHPVAHTGLSKLPDETAVKAWITGRQGLWIQPKVDGVAITLVYRQGRLQRVISRGDGLHGQDWTRSAQAIEAIPQHLPHAVDIVLQGELYWRLPGHVQARSGSLNARSTVAGLMARQQLTLEQGQGIGLFVWDWPDGRGTFEERLQHLGSLGFVDSTAYSQAIEHVEQARSWRAHWYDSPLPFASDGVVMRQSQRPAATRWRPSPPNWAAAWKYPHAQAVSEVRKVTFKVGRTGRITPMLELEPVRLDDRQIKRISAGSLQRWQSLDIRPGDHVAISLAGMTIPRLDSVVMRADERVEIHVPTPNHFHHLSCWQPVAGCESQFLARLNWLSGKQGLALPFVGPGTWNSLVQSGQINNLFDWLTLDAAQLANIDGFGERNSTRLLASLRGARQQPFARWVKALGLPPTGDVPLGVSWQALVARDSGTWLAQPGIGPRRAAQLTAFLRDPNVQALSEILSAAGIDGFD</sequence>
<dbReference type="Proteomes" id="UP000183155">
    <property type="component" value="Unassembled WGS sequence"/>
</dbReference>
<dbReference type="Proteomes" id="UP000036395">
    <property type="component" value="Unassembled WGS sequence"/>
</dbReference>
<dbReference type="RefSeq" id="WP_048380937.1">
    <property type="nucleotide sequence ID" value="NZ_FNRS01000001.1"/>
</dbReference>
<dbReference type="PANTHER" id="PTHR47810">
    <property type="entry name" value="DNA LIGASE"/>
    <property type="match status" value="1"/>
</dbReference>
<protein>
    <recommendedName>
        <fullName evidence="7">DNA ligase B</fullName>
        <ecNumber evidence="7">6.5.1.2</ecNumber>
    </recommendedName>
    <alternativeName>
        <fullName evidence="7">Polydeoxyribonucleotide synthase [NAD(+)] B</fullName>
    </alternativeName>
</protein>
<evidence type="ECO:0000256" key="5">
    <source>
        <dbReference type="ARBA" id="ARBA00023204"/>
    </source>
</evidence>
<dbReference type="SUPFAM" id="SSF56091">
    <property type="entry name" value="DNA ligase/mRNA capping enzyme, catalytic domain"/>
    <property type="match status" value="1"/>
</dbReference>
<evidence type="ECO:0000256" key="7">
    <source>
        <dbReference type="HAMAP-Rule" id="MF_01587"/>
    </source>
</evidence>
<proteinExistence type="inferred from homology"/>
<keyword evidence="1 7" id="KW-0436">Ligase</keyword>
<feature type="active site" description="N6-AMP-lysine intermediate" evidence="7">
    <location>
        <position position="129"/>
    </location>
</feature>
<dbReference type="InterPro" id="IPR020923">
    <property type="entry name" value="DNA_ligase_B"/>
</dbReference>
<keyword evidence="3 7" id="KW-0227">DNA damage</keyword>
<dbReference type="InterPro" id="IPR004150">
    <property type="entry name" value="NAD_DNA_ligase_OB"/>
</dbReference>
<dbReference type="EMBL" id="FNRS01000001">
    <property type="protein sequence ID" value="SEB50093.1"/>
    <property type="molecule type" value="Genomic_DNA"/>
</dbReference>
<comment type="similarity">
    <text evidence="7">Belongs to the NAD-dependent DNA ligase family. LigB subfamily.</text>
</comment>
<dbReference type="PANTHER" id="PTHR47810:SF1">
    <property type="entry name" value="DNA LIGASE B"/>
    <property type="match status" value="1"/>
</dbReference>
<evidence type="ECO:0000313" key="12">
    <source>
        <dbReference type="Proteomes" id="UP000036395"/>
    </source>
</evidence>
<dbReference type="SUPFAM" id="SSF50249">
    <property type="entry name" value="Nucleic acid-binding proteins"/>
    <property type="match status" value="1"/>
</dbReference>
<dbReference type="NCBIfam" id="NF005987">
    <property type="entry name" value="PRK08097.1"/>
    <property type="match status" value="1"/>
</dbReference>
<dbReference type="PATRIC" id="fig|47884.3.peg.2546"/>
<evidence type="ECO:0000256" key="8">
    <source>
        <dbReference type="SAM" id="SignalP"/>
    </source>
</evidence>
<reference evidence="11 13" key="2">
    <citation type="submission" date="2016-10" db="EMBL/GenBank/DDBJ databases">
        <authorList>
            <person name="Varghese N."/>
            <person name="Submissions S."/>
        </authorList>
    </citation>
    <scope>NUCLEOTIDE SEQUENCE [LARGE SCALE GENOMIC DNA]</scope>
    <source>
        <strain evidence="11 13">BS3652</strain>
    </source>
</reference>
<dbReference type="GO" id="GO:0006281">
    <property type="term" value="P:DNA repair"/>
    <property type="evidence" value="ECO:0007669"/>
    <property type="project" value="UniProtKB-KW"/>
</dbReference>
<evidence type="ECO:0000256" key="6">
    <source>
        <dbReference type="ARBA" id="ARBA00034005"/>
    </source>
</evidence>
<comment type="caution">
    <text evidence="10">The sequence shown here is derived from an EMBL/GenBank/DDBJ whole genome shotgun (WGS) entry which is preliminary data.</text>
</comment>
<dbReference type="Gene3D" id="1.10.150.20">
    <property type="entry name" value="5' to 3' exonuclease, C-terminal subdomain"/>
    <property type="match status" value="1"/>
</dbReference>
<dbReference type="AlphaFoldDB" id="A0A0J6GRB6"/>
<dbReference type="HAMAP" id="MF_01587">
    <property type="entry name" value="DNA_ligase_B"/>
    <property type="match status" value="1"/>
</dbReference>
<feature type="signal peptide" evidence="8">
    <location>
        <begin position="1"/>
        <end position="22"/>
    </location>
</feature>
<accession>A0A0J6GRB6</accession>
<organism evidence="10 12">
    <name type="scientific">Pseudomonas taetrolens</name>
    <dbReference type="NCBI Taxonomy" id="47884"/>
    <lineage>
        <taxon>Bacteria</taxon>
        <taxon>Pseudomonadati</taxon>
        <taxon>Pseudomonadota</taxon>
        <taxon>Gammaproteobacteria</taxon>
        <taxon>Pseudomonadales</taxon>
        <taxon>Pseudomonadaceae</taxon>
        <taxon>Pseudomonas</taxon>
    </lineage>
</organism>
<dbReference type="SUPFAM" id="SSF47781">
    <property type="entry name" value="RuvA domain 2-like"/>
    <property type="match status" value="1"/>
</dbReference>
<feature type="chain" id="PRO_5005272449" description="DNA ligase B" evidence="8">
    <location>
        <begin position="23"/>
        <end position="562"/>
    </location>
</feature>
<dbReference type="Gene3D" id="2.40.50.140">
    <property type="entry name" value="Nucleic acid-binding proteins"/>
    <property type="match status" value="1"/>
</dbReference>